<keyword evidence="4" id="KW-1185">Reference proteome</keyword>
<reference evidence="1" key="2">
    <citation type="submission" date="2023-08" db="EMBL/GenBank/DDBJ databases">
        <title>Nitrogen cycling bacteria in agricultural field soils.</title>
        <authorList>
            <person name="Jang J."/>
        </authorList>
    </citation>
    <scope>NUCLEOTIDE SEQUENCE</scope>
    <source>
        <strain evidence="1">PS3-36</strain>
    </source>
</reference>
<sequence length="82" mass="9125">MLIEEGTKYQISQGIQGNFNSAETMTITSNNGVTVQFSLGENKGRGSMPVEHLSYLLKKANLTQIPNKRLLINLENNEEQIS</sequence>
<name>A0A4R5VQT5_9BACI</name>
<dbReference type="Proteomes" id="UP001178888">
    <property type="component" value="Unassembled WGS sequence"/>
</dbReference>
<evidence type="ECO:0000313" key="1">
    <source>
        <dbReference type="EMBL" id="MDQ6598509.1"/>
    </source>
</evidence>
<organism evidence="2 3">
    <name type="scientific">Bacillus salipaludis</name>
    <dbReference type="NCBI Taxonomy" id="2547811"/>
    <lineage>
        <taxon>Bacteria</taxon>
        <taxon>Bacillati</taxon>
        <taxon>Bacillota</taxon>
        <taxon>Bacilli</taxon>
        <taxon>Bacillales</taxon>
        <taxon>Bacillaceae</taxon>
        <taxon>Bacillus</taxon>
    </lineage>
</organism>
<dbReference type="Proteomes" id="UP000295132">
    <property type="component" value="Unassembled WGS sequence"/>
</dbReference>
<dbReference type="AlphaFoldDB" id="A0A4R5VQT5"/>
<comment type="caution">
    <text evidence="2">The sequence shown here is derived from an EMBL/GenBank/DDBJ whole genome shotgun (WGS) entry which is preliminary data.</text>
</comment>
<dbReference type="EMBL" id="SMYO01000006">
    <property type="protein sequence ID" value="TDK60933.1"/>
    <property type="molecule type" value="Genomic_DNA"/>
</dbReference>
<accession>A0A4R5VQT5</accession>
<dbReference type="RefSeq" id="WP_133335264.1">
    <property type="nucleotide sequence ID" value="NZ_JAVGVR010000001.1"/>
</dbReference>
<evidence type="ECO:0000313" key="2">
    <source>
        <dbReference type="EMBL" id="TDK60933.1"/>
    </source>
</evidence>
<reference evidence="2 3" key="1">
    <citation type="submission" date="2019-03" db="EMBL/GenBank/DDBJ databases">
        <title>Bacillus niacini sp. nov. a Nicotinate-Metabolizing Mesophile Isolated from Soil.</title>
        <authorList>
            <person name="Zhang G."/>
        </authorList>
    </citation>
    <scope>NUCLEOTIDE SEQUENCE [LARGE SCALE GENOMIC DNA]</scope>
    <source>
        <strain evidence="2 3">WN066</strain>
    </source>
</reference>
<evidence type="ECO:0000313" key="4">
    <source>
        <dbReference type="Proteomes" id="UP001178888"/>
    </source>
</evidence>
<evidence type="ECO:0000313" key="3">
    <source>
        <dbReference type="Proteomes" id="UP000295132"/>
    </source>
</evidence>
<protein>
    <submittedName>
        <fullName evidence="2">Uncharacterized protein</fullName>
    </submittedName>
</protein>
<gene>
    <name evidence="2" type="ORF">E2K98_14545</name>
    <name evidence="1" type="ORF">RCG21_19475</name>
</gene>
<proteinExistence type="predicted"/>
<dbReference type="EMBL" id="JAVGVR010000001">
    <property type="protein sequence ID" value="MDQ6598509.1"/>
    <property type="molecule type" value="Genomic_DNA"/>
</dbReference>